<organism evidence="1 2">
    <name type="scientific">Atta colombica</name>
    <dbReference type="NCBI Taxonomy" id="520822"/>
    <lineage>
        <taxon>Eukaryota</taxon>
        <taxon>Metazoa</taxon>
        <taxon>Ecdysozoa</taxon>
        <taxon>Arthropoda</taxon>
        <taxon>Hexapoda</taxon>
        <taxon>Insecta</taxon>
        <taxon>Pterygota</taxon>
        <taxon>Neoptera</taxon>
        <taxon>Endopterygota</taxon>
        <taxon>Hymenoptera</taxon>
        <taxon>Apocrita</taxon>
        <taxon>Aculeata</taxon>
        <taxon>Formicoidea</taxon>
        <taxon>Formicidae</taxon>
        <taxon>Myrmicinae</taxon>
        <taxon>Atta</taxon>
    </lineage>
</organism>
<evidence type="ECO:0000313" key="2">
    <source>
        <dbReference type="Proteomes" id="UP000078540"/>
    </source>
</evidence>
<dbReference type="EMBL" id="KQ976733">
    <property type="protein sequence ID" value="KYM76159.1"/>
    <property type="molecule type" value="Genomic_DNA"/>
</dbReference>
<dbReference type="AlphaFoldDB" id="A0A151HXW5"/>
<sequence length="438" mass="50878">MDLVLTGLQGEELFVYMDIVSYVSSLKEYEKKYNLLIEQLRKVDLKLQPNKCETEFLENAIIGETHCLSREYLQMGHIRIIELRSNQIDFRTATLVGQMDNDGSTITIMLLDYHATVRLNTNQIMLRSGVICEFASTHCMDIEGGNTYTIRAYDHIIYTLNSQDTDIFVLTKKGIETICHILKPENLDIFTYMNSKFVYMEKHIRNQINISYTEMYNNLEQKILKNALALATHSPDAFAYVMQRPRYMALLVGEIIHMVYWFTPRPVETLPPVVFKPMTKSTWKYISPGSLAANDIYSDNDDLETLRDHIMFPAERPSVLNTITQGMGQPGFVNGSSFSNLLDEALIEKIAMSAWEKFWNRFLIFGNALEEELIDELTRRMTRIDSYFYYPITLTWTKWLRSKKDESGKEMSSPKFKKEYGREIKNVKDILISLGYAQ</sequence>
<evidence type="ECO:0000313" key="1">
    <source>
        <dbReference type="EMBL" id="KYM76159.1"/>
    </source>
</evidence>
<dbReference type="STRING" id="520822.A0A151HXW5"/>
<gene>
    <name evidence="1" type="ORF">ALC53_13432</name>
</gene>
<keyword evidence="2" id="KW-1185">Reference proteome</keyword>
<reference evidence="1 2" key="1">
    <citation type="submission" date="2015-09" db="EMBL/GenBank/DDBJ databases">
        <title>Atta colombica WGS genome.</title>
        <authorList>
            <person name="Nygaard S."/>
            <person name="Hu H."/>
            <person name="Boomsma J."/>
            <person name="Zhang G."/>
        </authorList>
    </citation>
    <scope>NUCLEOTIDE SEQUENCE [LARGE SCALE GENOMIC DNA]</scope>
    <source>
        <strain evidence="1">Treedump-2</strain>
        <tissue evidence="1">Whole body</tissue>
    </source>
</reference>
<evidence type="ECO:0008006" key="3">
    <source>
        <dbReference type="Google" id="ProtNLM"/>
    </source>
</evidence>
<dbReference type="Pfam" id="PF24664">
    <property type="entry name" value="Monjiviricetes_fusion"/>
    <property type="match status" value="3"/>
</dbReference>
<dbReference type="Proteomes" id="UP000078540">
    <property type="component" value="Unassembled WGS sequence"/>
</dbReference>
<proteinExistence type="predicted"/>
<name>A0A151HXW5_9HYME</name>
<accession>A0A151HXW5</accession>
<protein>
    <recommendedName>
        <fullName evidence="3">Reverse transcriptase domain-containing protein</fullName>
    </recommendedName>
</protein>